<keyword evidence="2" id="KW-1185">Reference proteome</keyword>
<dbReference type="Pfam" id="PF20012">
    <property type="entry name" value="GAP1-N1"/>
    <property type="match status" value="1"/>
</dbReference>
<dbReference type="EMBL" id="CP030840">
    <property type="protein sequence ID" value="AXC13820.1"/>
    <property type="molecule type" value="Genomic_DNA"/>
</dbReference>
<evidence type="ECO:0000313" key="1">
    <source>
        <dbReference type="EMBL" id="AXC13820.1"/>
    </source>
</evidence>
<evidence type="ECO:0000313" key="2">
    <source>
        <dbReference type="Proteomes" id="UP000253606"/>
    </source>
</evidence>
<organism evidence="1 2">
    <name type="scientific">Acidisarcina polymorpha</name>
    <dbReference type="NCBI Taxonomy" id="2211140"/>
    <lineage>
        <taxon>Bacteria</taxon>
        <taxon>Pseudomonadati</taxon>
        <taxon>Acidobacteriota</taxon>
        <taxon>Terriglobia</taxon>
        <taxon>Terriglobales</taxon>
        <taxon>Acidobacteriaceae</taxon>
        <taxon>Acidisarcina</taxon>
    </lineage>
</organism>
<dbReference type="Proteomes" id="UP000253606">
    <property type="component" value="Chromosome"/>
</dbReference>
<proteinExistence type="predicted"/>
<sequence>MRLEQALFGYKGGHRRISSSISFQPGDERFLVRMTDLSGSRSVPGFENYVSGYALPSKSGYVFAKTWNAPECERPGCVWTHVMLVGSGDWRGLTPAGISESFHRPAAEKLGFDSYSNCLVVGTEPGDERLPKLEMRENIVRALYSDDRPIIISESEERTQLSLFLMSLVMQRPLATRLSLSFCTGALSYLEANSVPIRIQAMPSRIARMVRDEVHLLHGEEEPLVSEWAKWLVKDLKRKDIVLEELFAPFDNTSQTYEEPESVAIIRKLSEARVLFQCAHDGSQTAEDVLRGVTTLFPDGETQVPFKNALVGELAKTSSQRNSLVRVLFDSEEIAFALQESKSSLLSVASLLAKQDPTLALNLLNDVLFRPYKNKVQQDLVHFLLSEIQLLAAEPTRPLETQVLFAIAREQKELISRPGFWLLQRSFDESIELAETLAEDLDDELVLAGLLAAGRFDLLVRILRMRGAQGAREALSLARSLKLNDSSEYQKVLALRGEVLDFAQTLAWGEAYSMRPLNEAQLFILASSSVEPHRLVALAPDISIWLNALSALPSEPQRMFAIAVFLACGEEFAEGWRLLRKSFDVIHQSTGSKTIPSEWWGLVKSRLPTLAVWEKWDKCERLRRGAVDSILRAGLPESMVEQVSQDRTLQQRLREIYRNRR</sequence>
<gene>
    <name evidence="1" type="ORF">ACPOL_4548</name>
</gene>
<reference evidence="1 2" key="1">
    <citation type="journal article" date="2018" name="Front. Microbiol.">
        <title>Hydrolytic Capabilities as a Key to Environmental Success: Chitinolytic and Cellulolytic Acidobacteria From Acidic Sub-arctic Soils and Boreal Peatlands.</title>
        <authorList>
            <person name="Belova S.E."/>
            <person name="Ravin N.V."/>
            <person name="Pankratov T.A."/>
            <person name="Rakitin A.L."/>
            <person name="Ivanova A.A."/>
            <person name="Beletsky A.V."/>
            <person name="Mardanov A.V."/>
            <person name="Sinninghe Damste J.S."/>
            <person name="Dedysh S.N."/>
        </authorList>
    </citation>
    <scope>NUCLEOTIDE SEQUENCE [LARGE SCALE GENOMIC DNA]</scope>
    <source>
        <strain evidence="1 2">SBC82</strain>
    </source>
</reference>
<dbReference type="KEGG" id="abas:ACPOL_4548"/>
<name>A0A2Z5G4D1_9BACT</name>
<protein>
    <submittedName>
        <fullName evidence="1">Uncharacterized protein</fullName>
    </submittedName>
</protein>
<dbReference type="AlphaFoldDB" id="A0A2Z5G4D1"/>
<accession>A0A2Z5G4D1</accession>